<dbReference type="InterPro" id="IPR001841">
    <property type="entry name" value="Znf_RING"/>
</dbReference>
<keyword evidence="1" id="KW-0863">Zinc-finger</keyword>
<evidence type="ECO:0000259" key="2">
    <source>
        <dbReference type="PROSITE" id="PS50089"/>
    </source>
</evidence>
<dbReference type="PROSITE" id="PS50089">
    <property type="entry name" value="ZF_RING_2"/>
    <property type="match status" value="2"/>
</dbReference>
<keyword evidence="1" id="KW-0479">Metal-binding</keyword>
<feature type="domain" description="RING-type" evidence="2">
    <location>
        <begin position="235"/>
        <end position="270"/>
    </location>
</feature>
<sequence length="282" mass="31466">MGNAPSFCCCCFPFFSQRRADQDHQQAARGEARRSQFSLPLRRRCGVCGMYIDPVLFDGHREACRENNFRNLRQQQQGESQDLGDDCSRDYDTEEWCVVCFAARRSFAFLPCGHVSCCEKCVMALQFCPLCREPRAALCRVATGLLLQFKCRHCGEIIVPELHDGHREVCGFRMMLLQKGKDVSKEEDDGDGTDGPSDRCAISNAEDTSATTCLNADAVLTTSGECVTKSTMQYCIQCHGVERPLVIMLPCGHRLLCEVCCSGRKTCPVCLQCIESSVKSFC</sequence>
<dbReference type="SUPFAM" id="SSF57850">
    <property type="entry name" value="RING/U-box"/>
    <property type="match status" value="1"/>
</dbReference>
<protein>
    <submittedName>
        <fullName evidence="3">Zinc finger protein</fullName>
    </submittedName>
</protein>
<evidence type="ECO:0000256" key="1">
    <source>
        <dbReference type="PROSITE-ProRule" id="PRU00175"/>
    </source>
</evidence>
<dbReference type="SMART" id="SM00184">
    <property type="entry name" value="RING"/>
    <property type="match status" value="2"/>
</dbReference>
<evidence type="ECO:0000313" key="3">
    <source>
        <dbReference type="EMBL" id="RHW68016.1"/>
    </source>
</evidence>
<comment type="caution">
    <text evidence="3">The sequence shown here is derived from an EMBL/GenBank/DDBJ whole genome shotgun (WGS) entry which is preliminary data.</text>
</comment>
<dbReference type="PANTHER" id="PTHR15379:SF2">
    <property type="entry name" value="CELL GROWTH REGULATOR WITH RING FINGER DOMAIN PROTEIN 1"/>
    <property type="match status" value="1"/>
</dbReference>
<dbReference type="AlphaFoldDB" id="A0A3L6KVV6"/>
<organism evidence="3 4">
    <name type="scientific">Trypanosoma brucei equiperdum</name>
    <dbReference type="NCBI Taxonomy" id="630700"/>
    <lineage>
        <taxon>Eukaryota</taxon>
        <taxon>Discoba</taxon>
        <taxon>Euglenozoa</taxon>
        <taxon>Kinetoplastea</taxon>
        <taxon>Metakinetoplastina</taxon>
        <taxon>Trypanosomatida</taxon>
        <taxon>Trypanosomatidae</taxon>
        <taxon>Trypanosoma</taxon>
    </lineage>
</organism>
<proteinExistence type="predicted"/>
<dbReference type="GO" id="GO:0030308">
    <property type="term" value="P:negative regulation of cell growth"/>
    <property type="evidence" value="ECO:0007669"/>
    <property type="project" value="TreeGrafter"/>
</dbReference>
<feature type="domain" description="RING-type" evidence="2">
    <location>
        <begin position="97"/>
        <end position="132"/>
    </location>
</feature>
<dbReference type="EMBL" id="QSBY01000011">
    <property type="protein sequence ID" value="RHW68016.1"/>
    <property type="molecule type" value="Genomic_DNA"/>
</dbReference>
<dbReference type="Pfam" id="PF13920">
    <property type="entry name" value="zf-C3HC4_3"/>
    <property type="match status" value="1"/>
</dbReference>
<dbReference type="Proteomes" id="UP000266743">
    <property type="component" value="Chromosome 11"/>
</dbReference>
<dbReference type="InterPro" id="IPR042496">
    <property type="entry name" value="CGRF1"/>
</dbReference>
<accession>A0A3L6KVV6</accession>
<reference evidence="3 4" key="1">
    <citation type="submission" date="2018-09" db="EMBL/GenBank/DDBJ databases">
        <title>whole genome sequence of T. equiperdum IVM-t1 strain.</title>
        <authorList>
            <person name="Suganuma K."/>
        </authorList>
    </citation>
    <scope>NUCLEOTIDE SEQUENCE [LARGE SCALE GENOMIC DNA]</scope>
    <source>
        <strain evidence="3 4">IVM-t1</strain>
    </source>
</reference>
<dbReference type="InterPro" id="IPR013083">
    <property type="entry name" value="Znf_RING/FYVE/PHD"/>
</dbReference>
<evidence type="ECO:0000313" key="4">
    <source>
        <dbReference type="Proteomes" id="UP000266743"/>
    </source>
</evidence>
<dbReference type="Gene3D" id="3.30.40.10">
    <property type="entry name" value="Zinc/RING finger domain, C3HC4 (zinc finger)"/>
    <property type="match status" value="2"/>
</dbReference>
<gene>
    <name evidence="3" type="ORF">DPX39_110067800</name>
</gene>
<name>A0A3L6KVV6_9TRYP</name>
<dbReference type="PANTHER" id="PTHR15379">
    <property type="entry name" value="CELL GROWTH REGULATOR WITH RING FINGER DOMAIN PROTEIN 1"/>
    <property type="match status" value="1"/>
</dbReference>
<keyword evidence="1" id="KW-0862">Zinc</keyword>
<dbReference type="GO" id="GO:0008270">
    <property type="term" value="F:zinc ion binding"/>
    <property type="evidence" value="ECO:0007669"/>
    <property type="project" value="UniProtKB-KW"/>
</dbReference>